<dbReference type="Proteomes" id="UP000325565">
    <property type="component" value="Unassembled WGS sequence"/>
</dbReference>
<reference evidence="1 2" key="1">
    <citation type="submission" date="2019-09" db="EMBL/GenBank/DDBJ databases">
        <authorList>
            <person name="Chandra G."/>
            <person name="Truman W A."/>
        </authorList>
    </citation>
    <scope>NUCLEOTIDE SEQUENCE [LARGE SCALE GENOMIC DNA]</scope>
    <source>
        <strain evidence="1">PS922</strain>
    </source>
</reference>
<organism evidence="1 2">
    <name type="scientific">Pseudomonas fluorescens</name>
    <dbReference type="NCBI Taxonomy" id="294"/>
    <lineage>
        <taxon>Bacteria</taxon>
        <taxon>Pseudomonadati</taxon>
        <taxon>Pseudomonadota</taxon>
        <taxon>Gammaproteobacteria</taxon>
        <taxon>Pseudomonadales</taxon>
        <taxon>Pseudomonadaceae</taxon>
        <taxon>Pseudomonas</taxon>
    </lineage>
</organism>
<evidence type="ECO:0000313" key="2">
    <source>
        <dbReference type="Proteomes" id="UP000325565"/>
    </source>
</evidence>
<name>A0A5E7RC04_PSEFL</name>
<sequence length="66" mass="7503">MNSESDRDEPMQSLNIKHPAATLLISVFGWMADRSSYSKLEEGYRSYTYFQSKPSTANSIVRLPSL</sequence>
<gene>
    <name evidence="1" type="ORF">PS922_00874</name>
</gene>
<dbReference type="AlphaFoldDB" id="A0A5E7RC04"/>
<evidence type="ECO:0000313" key="1">
    <source>
        <dbReference type="EMBL" id="VVP71484.1"/>
    </source>
</evidence>
<accession>A0A5E7RC04</accession>
<proteinExistence type="predicted"/>
<protein>
    <submittedName>
        <fullName evidence="1">Uncharacterized protein</fullName>
    </submittedName>
</protein>
<dbReference type="EMBL" id="CABVJB010000001">
    <property type="protein sequence ID" value="VVP71484.1"/>
    <property type="molecule type" value="Genomic_DNA"/>
</dbReference>